<dbReference type="PANTHER" id="PTHR28180">
    <property type="entry name" value="CONSERVED MITOCHONDRIAL PROTEIN-RELATED"/>
    <property type="match status" value="1"/>
</dbReference>
<sequence>MAASAVKLSPALKALIAAPHAMGSAIPAPSRPIITSLFDGIRSRGESGGVGSESWLTLSSAALVTVNSPETVCELFTYAANRKGDVQDQVHAAGVIRETALKCISFSGIPRTINALVALRAHLPEAVKQGLSSEPQRLPTRENIDSIGTRGRHLWDAIYEPHSVKLLHKLSDAHPDLPVHILNSHYGPLLSDPSTTAPPGHAKVGRVLTSVVAMACLRAQQGVTPQLTSHVFGLKKSLLEGGGAEGEAELRGQEWLTSDEGVTWVIESTDEISRVVGQGRTTFAAPMERAKL</sequence>
<dbReference type="Proteomes" id="UP000279259">
    <property type="component" value="Unassembled WGS sequence"/>
</dbReference>
<dbReference type="Gene3D" id="1.20.1290.10">
    <property type="entry name" value="AhpD-like"/>
    <property type="match status" value="1"/>
</dbReference>
<protein>
    <submittedName>
        <fullName evidence="1">Uncharacterized protein</fullName>
    </submittedName>
</protein>
<proteinExistence type="predicted"/>
<dbReference type="AlphaFoldDB" id="A0A427YDH0"/>
<dbReference type="SUPFAM" id="SSF69118">
    <property type="entry name" value="AhpD-like"/>
    <property type="match status" value="1"/>
</dbReference>
<name>A0A427YDH0_9TREE</name>
<dbReference type="EMBL" id="RSCD01000015">
    <property type="protein sequence ID" value="RSH89103.1"/>
    <property type="molecule type" value="Genomic_DNA"/>
</dbReference>
<dbReference type="InterPro" id="IPR052999">
    <property type="entry name" value="PTS1_Protein"/>
</dbReference>
<accession>A0A427YDH0</accession>
<organism evidence="1 2">
    <name type="scientific">Saitozyma podzolica</name>
    <dbReference type="NCBI Taxonomy" id="1890683"/>
    <lineage>
        <taxon>Eukaryota</taxon>
        <taxon>Fungi</taxon>
        <taxon>Dikarya</taxon>
        <taxon>Basidiomycota</taxon>
        <taxon>Agaricomycotina</taxon>
        <taxon>Tremellomycetes</taxon>
        <taxon>Tremellales</taxon>
        <taxon>Trimorphomycetaceae</taxon>
        <taxon>Saitozyma</taxon>
    </lineage>
</organism>
<keyword evidence="2" id="KW-1185">Reference proteome</keyword>
<dbReference type="STRING" id="1890683.A0A427YDH0"/>
<reference evidence="1 2" key="1">
    <citation type="submission" date="2018-11" db="EMBL/GenBank/DDBJ databases">
        <title>Genome sequence of Saitozyma podzolica DSM 27192.</title>
        <authorList>
            <person name="Aliyu H."/>
            <person name="Gorte O."/>
            <person name="Ochsenreither K."/>
        </authorList>
    </citation>
    <scope>NUCLEOTIDE SEQUENCE [LARGE SCALE GENOMIC DNA]</scope>
    <source>
        <strain evidence="1 2">DSM 27192</strain>
    </source>
</reference>
<comment type="caution">
    <text evidence="1">The sequence shown here is derived from an EMBL/GenBank/DDBJ whole genome shotgun (WGS) entry which is preliminary data.</text>
</comment>
<dbReference type="InterPro" id="IPR029032">
    <property type="entry name" value="AhpD-like"/>
</dbReference>
<dbReference type="PANTHER" id="PTHR28180:SF2">
    <property type="entry name" value="PEROXISOMAL PROTEIN 2"/>
    <property type="match status" value="1"/>
</dbReference>
<evidence type="ECO:0000313" key="1">
    <source>
        <dbReference type="EMBL" id="RSH89103.1"/>
    </source>
</evidence>
<gene>
    <name evidence="1" type="ORF">EHS25_002769</name>
</gene>
<dbReference type="OrthoDB" id="5392202at2759"/>
<evidence type="ECO:0000313" key="2">
    <source>
        <dbReference type="Proteomes" id="UP000279259"/>
    </source>
</evidence>